<evidence type="ECO:0000313" key="2">
    <source>
        <dbReference type="EMBL" id="GBL45851.1"/>
    </source>
</evidence>
<reference evidence="2 3" key="1">
    <citation type="journal article" date="2019" name="Front. Microbiol.">
        <title>Genomes of Neutrophilic Sulfur-Oxidizing Chemolithoautotrophs Representing 9 Proteobacterial Species From 8 Genera.</title>
        <authorList>
            <person name="Watanabe T."/>
            <person name="Kojima H."/>
            <person name="Umezawa K."/>
            <person name="Hori C."/>
            <person name="Takasuka T.E."/>
            <person name="Kato Y."/>
            <person name="Fukui M."/>
        </authorList>
    </citation>
    <scope>NUCLEOTIDE SEQUENCE [LARGE SCALE GENOMIC DNA]</scope>
    <source>
        <strain evidence="2 3">TTN</strain>
    </source>
</reference>
<dbReference type="AlphaFoldDB" id="A0A401JDW9"/>
<dbReference type="InterPro" id="IPR027383">
    <property type="entry name" value="Znf_put"/>
</dbReference>
<dbReference type="OrthoDB" id="8374021at2"/>
<sequence>MLNCQEIIRLVSESQERPLTLREKISLRTHVMMCSGCSNYEKNMASLRLTMRAFAKGTNEKNKHEPESRDKG</sequence>
<evidence type="ECO:0000259" key="1">
    <source>
        <dbReference type="Pfam" id="PF13490"/>
    </source>
</evidence>
<dbReference type="EMBL" id="BGOW01000014">
    <property type="protein sequence ID" value="GBL45851.1"/>
    <property type="molecule type" value="Genomic_DNA"/>
</dbReference>
<dbReference type="Proteomes" id="UP000286806">
    <property type="component" value="Unassembled WGS sequence"/>
</dbReference>
<protein>
    <recommendedName>
        <fullName evidence="1">Putative zinc-finger domain-containing protein</fullName>
    </recommendedName>
</protein>
<proteinExistence type="predicted"/>
<feature type="domain" description="Putative zinc-finger" evidence="1">
    <location>
        <begin position="4"/>
        <end position="37"/>
    </location>
</feature>
<organism evidence="2 3">
    <name type="scientific">Sulfuriferula multivorans</name>
    <dbReference type="NCBI Taxonomy" id="1559896"/>
    <lineage>
        <taxon>Bacteria</taxon>
        <taxon>Pseudomonadati</taxon>
        <taxon>Pseudomonadota</taxon>
        <taxon>Betaproteobacteria</taxon>
        <taxon>Nitrosomonadales</taxon>
        <taxon>Sulfuricellaceae</taxon>
        <taxon>Sulfuriferula</taxon>
    </lineage>
</organism>
<evidence type="ECO:0000313" key="3">
    <source>
        <dbReference type="Proteomes" id="UP000286806"/>
    </source>
</evidence>
<keyword evidence="3" id="KW-1185">Reference proteome</keyword>
<gene>
    <name evidence="2" type="ORF">SFMTTN_1662</name>
</gene>
<dbReference type="Pfam" id="PF13490">
    <property type="entry name" value="zf-HC2"/>
    <property type="match status" value="1"/>
</dbReference>
<name>A0A401JDW9_9PROT</name>
<comment type="caution">
    <text evidence="2">The sequence shown here is derived from an EMBL/GenBank/DDBJ whole genome shotgun (WGS) entry which is preliminary data.</text>
</comment>
<accession>A0A401JDW9</accession>